<feature type="signal peptide" evidence="1">
    <location>
        <begin position="1"/>
        <end position="17"/>
    </location>
</feature>
<evidence type="ECO:0000256" key="1">
    <source>
        <dbReference type="SAM" id="SignalP"/>
    </source>
</evidence>
<protein>
    <recommendedName>
        <fullName evidence="4">Carboxypeptidase-like regulatory domain-containing protein</fullName>
    </recommendedName>
</protein>
<dbReference type="SUPFAM" id="SSF49464">
    <property type="entry name" value="Carboxypeptidase regulatory domain-like"/>
    <property type="match status" value="1"/>
</dbReference>
<organism evidence="2 3">
    <name type="scientific">Flavobacterium kingsejongi</name>
    <dbReference type="NCBI Taxonomy" id="1678728"/>
    <lineage>
        <taxon>Bacteria</taxon>
        <taxon>Pseudomonadati</taxon>
        <taxon>Bacteroidota</taxon>
        <taxon>Flavobacteriia</taxon>
        <taxon>Flavobacteriales</taxon>
        <taxon>Flavobacteriaceae</taxon>
        <taxon>Flavobacterium</taxon>
    </lineage>
</organism>
<evidence type="ECO:0008006" key="4">
    <source>
        <dbReference type="Google" id="ProtNLM"/>
    </source>
</evidence>
<proteinExistence type="predicted"/>
<evidence type="ECO:0000313" key="2">
    <source>
        <dbReference type="EMBL" id="AWG24938.1"/>
    </source>
</evidence>
<name>A0A2S1LMM8_9FLAO</name>
<gene>
    <name evidence="2" type="ORF">FK004_06685</name>
</gene>
<feature type="chain" id="PRO_5015564939" description="Carboxypeptidase-like regulatory domain-containing protein" evidence="1">
    <location>
        <begin position="18"/>
        <end position="836"/>
    </location>
</feature>
<accession>A0A2S1LMM8</accession>
<dbReference type="Pfam" id="PF18939">
    <property type="entry name" value="DUF5686"/>
    <property type="match status" value="1"/>
</dbReference>
<dbReference type="Proteomes" id="UP000244677">
    <property type="component" value="Chromosome"/>
</dbReference>
<dbReference type="RefSeq" id="WP_108736559.1">
    <property type="nucleotide sequence ID" value="NZ_CP020919.1"/>
</dbReference>
<dbReference type="InterPro" id="IPR043741">
    <property type="entry name" value="DUF5686"/>
</dbReference>
<reference evidence="2 3" key="1">
    <citation type="submission" date="2017-04" db="EMBL/GenBank/DDBJ databases">
        <title>Complete genome sequence of Flavobacterium kingsejong AJ004.</title>
        <authorList>
            <person name="Lee P.C."/>
        </authorList>
    </citation>
    <scope>NUCLEOTIDE SEQUENCE [LARGE SCALE GENOMIC DNA]</scope>
    <source>
        <strain evidence="2 3">AJ004</strain>
    </source>
</reference>
<dbReference type="AlphaFoldDB" id="A0A2S1LMM8"/>
<dbReference type="InterPro" id="IPR008969">
    <property type="entry name" value="CarboxyPept-like_regulatory"/>
</dbReference>
<dbReference type="Gene3D" id="2.60.40.1120">
    <property type="entry name" value="Carboxypeptidase-like, regulatory domain"/>
    <property type="match status" value="1"/>
</dbReference>
<dbReference type="Pfam" id="PF13715">
    <property type="entry name" value="CarbopepD_reg_2"/>
    <property type="match status" value="1"/>
</dbReference>
<dbReference type="OrthoDB" id="604691at2"/>
<keyword evidence="1" id="KW-0732">Signal</keyword>
<dbReference type="EMBL" id="CP020919">
    <property type="protein sequence ID" value="AWG24938.1"/>
    <property type="molecule type" value="Genomic_DNA"/>
</dbReference>
<sequence length="836" mass="96192">MKPITLLFFLLSLSLQAQFQTTGVVRNAGTDKPLPFATISTNDGLLVFSDIDGKFQLNTSQNTLEITISYIGFQPQTVPNDSSKKHFTVLLLPNVENLHEVTVGENPAVAIVRKAIQMKDRNNPEKKLSSFQFKAYNKLVITANPDSIKGTLDSVFTVKNEIRKFVKIDSADYKFKKLITKQHLYQTEKVSQFQFNEQGFKETILATRMAGFKQPIYEIIGLKLQSFSVYDNKYELMETSYDGPLANDALKEYNFTLLDTIAIGGRNTYMVFFKNKKRSKKEGLQGVLYIDQNNFGIAKSIFRIKGVIDVTGIHDYEYLPKQDLWFPTGKTFKIAKGNNEDNINLFVGQIQFQGDEDELGIGVTKRKSPKVSSDYVYLLSESNYFDTQFNVPFTIRKAAIAIQVKDDAINKNEAFWDTYRKDSLNRRSKQTYIALDSIVIKEGIEQKLKIGRRILNGYLPIGFFDLDLRYLVKYNNYEGFRFGLGRITNEKFSTKYRLEGYGAYALKDERWKYSLGGAARLGKFSNTWIGGSYTEDVREIGSTTFTIDKRVFRLYDPRPINVSTFYAYKTWSAYIETKIIPKTESKWELTRSDITPKFDYLYLLNDKLYDRFVMTAASVSIQWNPYSDYMQTPSGRIEIEKRFPRITFQFTKSLPNVLGNDYDFGKIDLRADYEKKYLNGQKTSFLLQGGYAFGDIPITHLYSTSPNNLEKDGIIQRITIGGKNSFETMFFNEFFSSEYLFLQFKHAFKRVTLAKKIRPSLVLVSRAAWGDLDKQEQHIGLPYKTLNEGYFESGIELNQIYSGFGLSGFLRYGPNQLPRFEDNISVKITYVFSLGF</sequence>
<keyword evidence="3" id="KW-1185">Reference proteome</keyword>
<dbReference type="KEGG" id="fki:FK004_06685"/>
<evidence type="ECO:0000313" key="3">
    <source>
        <dbReference type="Proteomes" id="UP000244677"/>
    </source>
</evidence>